<evidence type="ECO:0000256" key="5">
    <source>
        <dbReference type="ARBA" id="ARBA00022989"/>
    </source>
</evidence>
<dbReference type="Pfam" id="PF03773">
    <property type="entry name" value="ArsP_1"/>
    <property type="match status" value="1"/>
</dbReference>
<dbReference type="EMBL" id="DTHG01000080">
    <property type="protein sequence ID" value="HGW92138.1"/>
    <property type="molecule type" value="Genomic_DNA"/>
</dbReference>
<keyword evidence="5 7" id="KW-1133">Transmembrane helix</keyword>
<protein>
    <recommendedName>
        <fullName evidence="9">Permease</fullName>
    </recommendedName>
</protein>
<keyword evidence="6 7" id="KW-0472">Membrane</keyword>
<evidence type="ECO:0000256" key="3">
    <source>
        <dbReference type="ARBA" id="ARBA00022475"/>
    </source>
</evidence>
<evidence type="ECO:0000256" key="4">
    <source>
        <dbReference type="ARBA" id="ARBA00022692"/>
    </source>
</evidence>
<dbReference type="InterPro" id="IPR005524">
    <property type="entry name" value="DUF318"/>
</dbReference>
<sequence>MGFYWDNIYLYGIQVSWKEIRTIEESFFNNHHNIDLNNNGDNPMKEIVKDYIVEIIIGIIACILMIININKVYSGLIFALKMYFNLFLVIISIAFINGIISVFVPKNTISKILGNESGIKGIFFGSIFGTLMIGPAYVFYPLFSELVLKGASLGVIATTIFAWGIKLQWVPFGGAILGWKFIIFLNLLIFFFAIISGLIFNKIWDSHAST</sequence>
<dbReference type="GO" id="GO:0005886">
    <property type="term" value="C:plasma membrane"/>
    <property type="evidence" value="ECO:0007669"/>
    <property type="project" value="UniProtKB-SubCell"/>
</dbReference>
<feature type="transmembrane region" description="Helical" evidence="7">
    <location>
        <begin position="146"/>
        <end position="165"/>
    </location>
</feature>
<comment type="subcellular location">
    <subcellularLocation>
        <location evidence="1">Cell membrane</location>
        <topology evidence="1">Multi-pass membrane protein</topology>
    </subcellularLocation>
</comment>
<comment type="similarity">
    <text evidence="2">Belongs to the UPF0718 family.</text>
</comment>
<organism evidence="8">
    <name type="scientific">candidate division WOR-3 bacterium</name>
    <dbReference type="NCBI Taxonomy" id="2052148"/>
    <lineage>
        <taxon>Bacteria</taxon>
        <taxon>Bacteria division WOR-3</taxon>
    </lineage>
</organism>
<evidence type="ECO:0000256" key="7">
    <source>
        <dbReference type="SAM" id="Phobius"/>
    </source>
</evidence>
<reference evidence="8" key="1">
    <citation type="journal article" date="2020" name="mSystems">
        <title>Genome- and Community-Level Interaction Insights into Carbon Utilization and Element Cycling Functions of Hydrothermarchaeota in Hydrothermal Sediment.</title>
        <authorList>
            <person name="Zhou Z."/>
            <person name="Liu Y."/>
            <person name="Xu W."/>
            <person name="Pan J."/>
            <person name="Luo Z.H."/>
            <person name="Li M."/>
        </authorList>
    </citation>
    <scope>NUCLEOTIDE SEQUENCE [LARGE SCALE GENOMIC DNA]</scope>
    <source>
        <strain evidence="8">SpSt-780</strain>
    </source>
</reference>
<keyword evidence="3" id="KW-1003">Cell membrane</keyword>
<gene>
    <name evidence="8" type="ORF">ENV67_06335</name>
</gene>
<dbReference type="AlphaFoldDB" id="A0A7C4UGV4"/>
<feature type="transmembrane region" description="Helical" evidence="7">
    <location>
        <begin position="177"/>
        <end position="200"/>
    </location>
</feature>
<accession>A0A7C4UGV4</accession>
<keyword evidence="4 7" id="KW-0812">Transmembrane</keyword>
<evidence type="ECO:0000313" key="8">
    <source>
        <dbReference type="EMBL" id="HGW92138.1"/>
    </source>
</evidence>
<feature type="transmembrane region" description="Helical" evidence="7">
    <location>
        <begin position="82"/>
        <end position="105"/>
    </location>
</feature>
<feature type="transmembrane region" description="Helical" evidence="7">
    <location>
        <begin position="117"/>
        <end position="140"/>
    </location>
</feature>
<evidence type="ECO:0000256" key="2">
    <source>
        <dbReference type="ARBA" id="ARBA00006386"/>
    </source>
</evidence>
<name>A0A7C4UGV4_UNCW3</name>
<feature type="transmembrane region" description="Helical" evidence="7">
    <location>
        <begin position="51"/>
        <end position="70"/>
    </location>
</feature>
<proteinExistence type="inferred from homology"/>
<comment type="caution">
    <text evidence="8">The sequence shown here is derived from an EMBL/GenBank/DDBJ whole genome shotgun (WGS) entry which is preliminary data.</text>
</comment>
<evidence type="ECO:0008006" key="9">
    <source>
        <dbReference type="Google" id="ProtNLM"/>
    </source>
</evidence>
<evidence type="ECO:0000256" key="6">
    <source>
        <dbReference type="ARBA" id="ARBA00023136"/>
    </source>
</evidence>
<evidence type="ECO:0000256" key="1">
    <source>
        <dbReference type="ARBA" id="ARBA00004651"/>
    </source>
</evidence>